<comment type="caution">
    <text evidence="2">The sequence shown here is derived from an EMBL/GenBank/DDBJ whole genome shotgun (WGS) entry which is preliminary data.</text>
</comment>
<evidence type="ECO:0000313" key="2">
    <source>
        <dbReference type="EMBL" id="KAF3225742.1"/>
    </source>
</evidence>
<keyword evidence="1" id="KW-0812">Transmembrane</keyword>
<name>A0A6G1MEM2_ORBOL</name>
<accession>A0A6G1MEM2</accession>
<dbReference type="EMBL" id="WIPF01000026">
    <property type="protein sequence ID" value="KAF3225742.1"/>
    <property type="molecule type" value="Genomic_DNA"/>
</dbReference>
<reference evidence="2 3" key="1">
    <citation type="submission" date="2019-06" db="EMBL/GenBank/DDBJ databases">
        <authorList>
            <person name="Palmer J.M."/>
        </authorList>
    </citation>
    <scope>NUCLEOTIDE SEQUENCE [LARGE SCALE GENOMIC DNA]</scope>
    <source>
        <strain evidence="2 3">TWF191</strain>
    </source>
</reference>
<protein>
    <recommendedName>
        <fullName evidence="4">Glycosyl transferase family 1 domain-containing protein</fullName>
    </recommendedName>
</protein>
<evidence type="ECO:0008006" key="4">
    <source>
        <dbReference type="Google" id="ProtNLM"/>
    </source>
</evidence>
<keyword evidence="1" id="KW-1133">Transmembrane helix</keyword>
<sequence length="473" mass="54731">MSKVGSPISLNTLKMIPRRLPRRERLIVLVVVALIITYFTFSPQTITVISEYTSNANLDPWKPPKHSGPGLKIALVNTPRYHFEVVTPLLYAFANQGDAVEHLELFATDYGSTRLGVRPILDNQLPQETSWLSWGSKGGTKKQIKVSDPRLLSQMNFVADVMILTSCSRDLEWTSIKDKRVYNPEWYRAPKEIVCLLHEAEEWEAIDTNWRKFLMPWVEKGRVTFMTLSPHVAEYVRQNIETKWKMAPILRDAQGIGIKGVFMMDPFIPIFEDTKLFREEMFNNITGPFAAIPGKYEPFRRNYTAIFEHMSKHLELIQSTDATLRLPGYGDWPPNIPEQLKNRVFLHSHYDFPEYFSLLARSMAILPAFATHKYFEDRASSTIATSVIAGVPLVATKELVEKYAYIEADGAWLQEDGEEEIVTWLRVLKLGKEEWETKKRKVRALRTRLIRQNLRNVGQLLDQIRWRNKARGF</sequence>
<keyword evidence="1" id="KW-0472">Membrane</keyword>
<proteinExistence type="predicted"/>
<gene>
    <name evidence="2" type="ORF">TWF191_005088</name>
</gene>
<dbReference type="AlphaFoldDB" id="A0A6G1MEM2"/>
<organism evidence="2 3">
    <name type="scientific">Orbilia oligospora</name>
    <name type="common">Nematode-trapping fungus</name>
    <name type="synonym">Arthrobotrys oligospora</name>
    <dbReference type="NCBI Taxonomy" id="2813651"/>
    <lineage>
        <taxon>Eukaryota</taxon>
        <taxon>Fungi</taxon>
        <taxon>Dikarya</taxon>
        <taxon>Ascomycota</taxon>
        <taxon>Pezizomycotina</taxon>
        <taxon>Orbiliomycetes</taxon>
        <taxon>Orbiliales</taxon>
        <taxon>Orbiliaceae</taxon>
        <taxon>Orbilia</taxon>
    </lineage>
</organism>
<feature type="transmembrane region" description="Helical" evidence="1">
    <location>
        <begin position="24"/>
        <end position="41"/>
    </location>
</feature>
<dbReference type="Proteomes" id="UP000483672">
    <property type="component" value="Unassembled WGS sequence"/>
</dbReference>
<evidence type="ECO:0000313" key="3">
    <source>
        <dbReference type="Proteomes" id="UP000483672"/>
    </source>
</evidence>
<evidence type="ECO:0000256" key="1">
    <source>
        <dbReference type="SAM" id="Phobius"/>
    </source>
</evidence>